<evidence type="ECO:0000313" key="1">
    <source>
        <dbReference type="Proteomes" id="UP000095287"/>
    </source>
</evidence>
<name>A0A1I7YPP0_9BILA</name>
<dbReference type="WBParaSite" id="L893_g18443.t1">
    <property type="protein sequence ID" value="L893_g18443.t1"/>
    <property type="gene ID" value="L893_g18443"/>
</dbReference>
<proteinExistence type="predicted"/>
<dbReference type="AlphaFoldDB" id="A0A1I7YPP0"/>
<sequence length="221" mass="23954">MRSEMEHVSGVECPKFGGGHDKESLLRIITQEVSEGSKRGRVKEEGADSELLGRVDVLLGVVADVEERVGTQAEDVEHVFEEARVGLLEADLSAQEELLRGDSELLEDPPKTEVEVGGENDPEAPCAEASEVLDDLQEAIVTSGERNFGEIGSRVEWAHFPSGNELIQGDSWEEEGTHVVVHESPGLRTRVEVEEASLGALEPRVSRGSGKAERLGHCLVP</sequence>
<accession>A0A1I7YPP0</accession>
<protein>
    <submittedName>
        <fullName evidence="2">Uncharacterized protein</fullName>
    </submittedName>
</protein>
<organism evidence="1 2">
    <name type="scientific">Steinernema glaseri</name>
    <dbReference type="NCBI Taxonomy" id="37863"/>
    <lineage>
        <taxon>Eukaryota</taxon>
        <taxon>Metazoa</taxon>
        <taxon>Ecdysozoa</taxon>
        <taxon>Nematoda</taxon>
        <taxon>Chromadorea</taxon>
        <taxon>Rhabditida</taxon>
        <taxon>Tylenchina</taxon>
        <taxon>Panagrolaimomorpha</taxon>
        <taxon>Strongyloidoidea</taxon>
        <taxon>Steinernematidae</taxon>
        <taxon>Steinernema</taxon>
    </lineage>
</organism>
<evidence type="ECO:0000313" key="2">
    <source>
        <dbReference type="WBParaSite" id="L893_g18443.t1"/>
    </source>
</evidence>
<dbReference type="Proteomes" id="UP000095287">
    <property type="component" value="Unplaced"/>
</dbReference>
<keyword evidence="1" id="KW-1185">Reference proteome</keyword>
<reference evidence="2" key="1">
    <citation type="submission" date="2016-11" db="UniProtKB">
        <authorList>
            <consortium name="WormBaseParasite"/>
        </authorList>
    </citation>
    <scope>IDENTIFICATION</scope>
</reference>